<feature type="non-terminal residue" evidence="1">
    <location>
        <position position="87"/>
    </location>
</feature>
<organism evidence="1 2">
    <name type="scientific">Trifolium medium</name>
    <dbReference type="NCBI Taxonomy" id="97028"/>
    <lineage>
        <taxon>Eukaryota</taxon>
        <taxon>Viridiplantae</taxon>
        <taxon>Streptophyta</taxon>
        <taxon>Embryophyta</taxon>
        <taxon>Tracheophyta</taxon>
        <taxon>Spermatophyta</taxon>
        <taxon>Magnoliopsida</taxon>
        <taxon>eudicotyledons</taxon>
        <taxon>Gunneridae</taxon>
        <taxon>Pentapetalae</taxon>
        <taxon>rosids</taxon>
        <taxon>fabids</taxon>
        <taxon>Fabales</taxon>
        <taxon>Fabaceae</taxon>
        <taxon>Papilionoideae</taxon>
        <taxon>50 kb inversion clade</taxon>
        <taxon>NPAAA clade</taxon>
        <taxon>Hologalegina</taxon>
        <taxon>IRL clade</taxon>
        <taxon>Trifolieae</taxon>
        <taxon>Trifolium</taxon>
    </lineage>
</organism>
<protein>
    <submittedName>
        <fullName evidence="1">Uncharacterized protein</fullName>
    </submittedName>
</protein>
<name>A0A392TNH9_9FABA</name>
<dbReference type="Proteomes" id="UP000265520">
    <property type="component" value="Unassembled WGS sequence"/>
</dbReference>
<sequence length="87" mass="9904">ATEEAILEVQQQVMKSSPLELALTNALKDIDSDEEHEIKECLKGLDALEEVSPLEAKLEELRDESKSVEVKLELKTLHSHLKYVYLE</sequence>
<reference evidence="1 2" key="1">
    <citation type="journal article" date="2018" name="Front. Plant Sci.">
        <title>Red Clover (Trifolium pratense) and Zigzag Clover (T. medium) - A Picture of Genomic Similarities and Differences.</title>
        <authorList>
            <person name="Dluhosova J."/>
            <person name="Istvanek J."/>
            <person name="Nedelnik J."/>
            <person name="Repkova J."/>
        </authorList>
    </citation>
    <scope>NUCLEOTIDE SEQUENCE [LARGE SCALE GENOMIC DNA]</scope>
    <source>
        <strain evidence="2">cv. 10/8</strain>
        <tissue evidence="1">Leaf</tissue>
    </source>
</reference>
<feature type="non-terminal residue" evidence="1">
    <location>
        <position position="1"/>
    </location>
</feature>
<keyword evidence="2" id="KW-1185">Reference proteome</keyword>
<evidence type="ECO:0000313" key="1">
    <source>
        <dbReference type="EMBL" id="MCI61696.1"/>
    </source>
</evidence>
<proteinExistence type="predicted"/>
<accession>A0A392TNH9</accession>
<evidence type="ECO:0000313" key="2">
    <source>
        <dbReference type="Proteomes" id="UP000265520"/>
    </source>
</evidence>
<dbReference type="AlphaFoldDB" id="A0A392TNH9"/>
<dbReference type="EMBL" id="LXQA010604553">
    <property type="protein sequence ID" value="MCI61696.1"/>
    <property type="molecule type" value="Genomic_DNA"/>
</dbReference>
<comment type="caution">
    <text evidence="1">The sequence shown here is derived from an EMBL/GenBank/DDBJ whole genome shotgun (WGS) entry which is preliminary data.</text>
</comment>